<dbReference type="GO" id="GO:0004519">
    <property type="term" value="F:endonuclease activity"/>
    <property type="evidence" value="ECO:0007669"/>
    <property type="project" value="UniProtKB-KW"/>
</dbReference>
<dbReference type="InterPro" id="IPR004919">
    <property type="entry name" value="GmrSD_N"/>
</dbReference>
<dbReference type="Pfam" id="PF01844">
    <property type="entry name" value="HNH"/>
    <property type="match status" value="1"/>
</dbReference>
<dbReference type="PANTHER" id="PTHR39639">
    <property type="entry name" value="CHROMOSOME 16, WHOLE GENOME SHOTGUN SEQUENCE"/>
    <property type="match status" value="1"/>
</dbReference>
<dbReference type="Proteomes" id="UP000178404">
    <property type="component" value="Unassembled WGS sequence"/>
</dbReference>
<dbReference type="InterPro" id="IPR002711">
    <property type="entry name" value="HNH"/>
</dbReference>
<comment type="caution">
    <text evidence="3">The sequence shown here is derived from an EMBL/GenBank/DDBJ whole genome shotgun (WGS) entry which is preliminary data.</text>
</comment>
<dbReference type="GO" id="GO:0003676">
    <property type="term" value="F:nucleic acid binding"/>
    <property type="evidence" value="ECO:0007669"/>
    <property type="project" value="InterPro"/>
</dbReference>
<sequence length="389" mass="44399">MKTILKTDITVKDICEGFVYNELEGKGLFGLFGKLTIQPEYQRNYIYAEGDGKREMAVIESILKGYPIGLIYFNKISDNSLEVLDGQQRITSVGRFITDKFAIKDENGMPQIFSNMAKDKKDKILETKLLIYECEGTESQIKEWFKTINIAGVPLVPQELLNAIYSGPFVTLGKEEFSNSQNANIQKWSVYIKGSANRQAFFERALDWVSNGNIDDYMSRHRNDKNINELKKYFNSVIDWISSVFTDVESEMCGLEWGRLYEQYHKKSYDPKKVSAEVRKLYSDPYIKNRKGIFEFILGGSVDTKLLEVRIFDEAIKKAIYATQTAKAKKKSESNCSHCAIGHDANKEKIWSLSEMDADHVSAWSKGGTTSAKNCQMLCKTHNRAKGNR</sequence>
<dbReference type="EMBL" id="MHWA01000019">
    <property type="protein sequence ID" value="OHB01206.1"/>
    <property type="molecule type" value="Genomic_DNA"/>
</dbReference>
<dbReference type="CDD" id="cd00085">
    <property type="entry name" value="HNHc"/>
    <property type="match status" value="1"/>
</dbReference>
<dbReference type="Gene3D" id="1.10.30.50">
    <property type="match status" value="1"/>
</dbReference>
<protein>
    <submittedName>
        <fullName evidence="3">HNH endonuclease</fullName>
    </submittedName>
</protein>
<name>A0A1G2TV88_9BACT</name>
<evidence type="ECO:0000313" key="3">
    <source>
        <dbReference type="EMBL" id="OHB01206.1"/>
    </source>
</evidence>
<keyword evidence="3" id="KW-0255">Endonuclease</keyword>
<accession>A0A1G2TV88</accession>
<dbReference type="PANTHER" id="PTHR39639:SF1">
    <property type="entry name" value="DUF262 DOMAIN-CONTAINING PROTEIN"/>
    <property type="match status" value="1"/>
</dbReference>
<organism evidence="3 4">
    <name type="scientific">Candidatus Zambryskibacteria bacterium RIFCSPLOWO2_01_FULL_35_19</name>
    <dbReference type="NCBI Taxonomy" id="1802757"/>
    <lineage>
        <taxon>Bacteria</taxon>
        <taxon>Candidatus Zambryskiibacteriota</taxon>
    </lineage>
</organism>
<gene>
    <name evidence="3" type="ORF">A3A90_01640</name>
</gene>
<dbReference type="InterPro" id="IPR003615">
    <property type="entry name" value="HNH_nuc"/>
</dbReference>
<dbReference type="Pfam" id="PF03235">
    <property type="entry name" value="GmrSD_N"/>
    <property type="match status" value="1"/>
</dbReference>
<feature type="domain" description="HNH" evidence="1">
    <location>
        <begin position="346"/>
        <end position="389"/>
    </location>
</feature>
<keyword evidence="3" id="KW-0540">Nuclease</keyword>
<dbReference type="AlphaFoldDB" id="A0A1G2TV88"/>
<evidence type="ECO:0000259" key="2">
    <source>
        <dbReference type="Pfam" id="PF03235"/>
    </source>
</evidence>
<dbReference type="GO" id="GO:0008270">
    <property type="term" value="F:zinc ion binding"/>
    <property type="evidence" value="ECO:0007669"/>
    <property type="project" value="InterPro"/>
</dbReference>
<evidence type="ECO:0000259" key="1">
    <source>
        <dbReference type="Pfam" id="PF01844"/>
    </source>
</evidence>
<evidence type="ECO:0000313" key="4">
    <source>
        <dbReference type="Proteomes" id="UP000178404"/>
    </source>
</evidence>
<feature type="domain" description="GmrSD restriction endonucleases N-terminal" evidence="2">
    <location>
        <begin position="35"/>
        <end position="165"/>
    </location>
</feature>
<keyword evidence="3" id="KW-0378">Hydrolase</keyword>
<reference evidence="3 4" key="1">
    <citation type="journal article" date="2016" name="Nat. Commun.">
        <title>Thousands of microbial genomes shed light on interconnected biogeochemical processes in an aquifer system.</title>
        <authorList>
            <person name="Anantharaman K."/>
            <person name="Brown C.T."/>
            <person name="Hug L.A."/>
            <person name="Sharon I."/>
            <person name="Castelle C.J."/>
            <person name="Probst A.J."/>
            <person name="Thomas B.C."/>
            <person name="Singh A."/>
            <person name="Wilkins M.J."/>
            <person name="Karaoz U."/>
            <person name="Brodie E.L."/>
            <person name="Williams K.H."/>
            <person name="Hubbard S.S."/>
            <person name="Banfield J.F."/>
        </authorList>
    </citation>
    <scope>NUCLEOTIDE SEQUENCE [LARGE SCALE GENOMIC DNA]</scope>
</reference>
<proteinExistence type="predicted"/>